<dbReference type="PROSITE" id="PS50089">
    <property type="entry name" value="ZF_RING_2"/>
    <property type="match status" value="1"/>
</dbReference>
<dbReference type="InterPro" id="IPR001841">
    <property type="entry name" value="Znf_RING"/>
</dbReference>
<feature type="region of interest" description="Disordered" evidence="12">
    <location>
        <begin position="459"/>
        <end position="480"/>
    </location>
</feature>
<evidence type="ECO:0000313" key="16">
    <source>
        <dbReference type="EMBL" id="CAA0823285.1"/>
    </source>
</evidence>
<name>A0A9N7RCN9_STRHE</name>
<keyword evidence="6" id="KW-0378">Hydrolase</keyword>
<evidence type="ECO:0000256" key="9">
    <source>
        <dbReference type="ARBA" id="ARBA00022840"/>
    </source>
</evidence>
<evidence type="ECO:0000259" key="15">
    <source>
        <dbReference type="PROSITE" id="PS51194"/>
    </source>
</evidence>
<dbReference type="PANTHER" id="PTHR45626">
    <property type="entry name" value="TRANSCRIPTION TERMINATION FACTOR 2-RELATED"/>
    <property type="match status" value="1"/>
</dbReference>
<evidence type="ECO:0000313" key="17">
    <source>
        <dbReference type="Proteomes" id="UP001153555"/>
    </source>
</evidence>
<dbReference type="InterPro" id="IPR050628">
    <property type="entry name" value="SNF2_RAD54_helicase_TF"/>
</dbReference>
<dbReference type="GO" id="GO:0003676">
    <property type="term" value="F:nucleic acid binding"/>
    <property type="evidence" value="ECO:0007669"/>
    <property type="project" value="InterPro"/>
</dbReference>
<keyword evidence="8" id="KW-0862">Zinc</keyword>
<dbReference type="PANTHER" id="PTHR45626:SF45">
    <property type="entry name" value="DNA REPAIR PROTEIN RAD5A"/>
    <property type="match status" value="1"/>
</dbReference>
<dbReference type="InterPro" id="IPR014001">
    <property type="entry name" value="Helicase_ATP-bd"/>
</dbReference>
<protein>
    <submittedName>
        <fullName evidence="16">SWI/SNF-related matrix-associated actin-dependent regulator of chromatin subfamily A member 3-like 2</fullName>
    </submittedName>
</protein>
<evidence type="ECO:0000256" key="10">
    <source>
        <dbReference type="ARBA" id="ARBA00023242"/>
    </source>
</evidence>
<dbReference type="InterPro" id="IPR017907">
    <property type="entry name" value="Znf_RING_CS"/>
</dbReference>
<feature type="domain" description="Helicase C-terminal" evidence="15">
    <location>
        <begin position="882"/>
        <end position="1044"/>
    </location>
</feature>
<dbReference type="InterPro" id="IPR000330">
    <property type="entry name" value="SNF2_N"/>
</dbReference>
<feature type="compositionally biased region" description="Low complexity" evidence="12">
    <location>
        <begin position="461"/>
        <end position="478"/>
    </location>
</feature>
<dbReference type="SMART" id="SM00490">
    <property type="entry name" value="HELICc"/>
    <property type="match status" value="1"/>
</dbReference>
<proteinExistence type="inferred from homology"/>
<dbReference type="Pfam" id="PF13920">
    <property type="entry name" value="zf-C3HC4_3"/>
    <property type="match status" value="1"/>
</dbReference>
<dbReference type="InterPro" id="IPR027417">
    <property type="entry name" value="P-loop_NTPase"/>
</dbReference>
<dbReference type="CDD" id="cd18008">
    <property type="entry name" value="DEXDc_SHPRH-like"/>
    <property type="match status" value="1"/>
</dbReference>
<dbReference type="Pfam" id="PF00176">
    <property type="entry name" value="SNF2-rel_dom"/>
    <property type="match status" value="1"/>
</dbReference>
<dbReference type="Pfam" id="PF00271">
    <property type="entry name" value="Helicase_C"/>
    <property type="match status" value="1"/>
</dbReference>
<evidence type="ECO:0000256" key="5">
    <source>
        <dbReference type="ARBA" id="ARBA00022771"/>
    </source>
</evidence>
<dbReference type="SUPFAM" id="SSF57850">
    <property type="entry name" value="RING/U-box"/>
    <property type="match status" value="1"/>
</dbReference>
<comment type="caution">
    <text evidence="16">The sequence shown here is derived from an EMBL/GenBank/DDBJ whole genome shotgun (WGS) entry which is preliminary data.</text>
</comment>
<dbReference type="CDD" id="cd18793">
    <property type="entry name" value="SF2_C_SNF"/>
    <property type="match status" value="1"/>
</dbReference>
<comment type="similarity">
    <text evidence="2">Belongs to the SNF2/RAD54 helicase family. RAD16 subfamily.</text>
</comment>
<keyword evidence="9" id="KW-0067">ATP-binding</keyword>
<dbReference type="GO" id="GO:0005524">
    <property type="term" value="F:ATP binding"/>
    <property type="evidence" value="ECO:0007669"/>
    <property type="project" value="UniProtKB-KW"/>
</dbReference>
<keyword evidence="5 11" id="KW-0863">Zinc-finger</keyword>
<keyword evidence="4" id="KW-0547">Nucleotide-binding</keyword>
<dbReference type="InterPro" id="IPR014905">
    <property type="entry name" value="HIRAN"/>
</dbReference>
<dbReference type="SMART" id="SM00487">
    <property type="entry name" value="DEXDc"/>
    <property type="match status" value="1"/>
</dbReference>
<feature type="domain" description="RING-type" evidence="13">
    <location>
        <begin position="809"/>
        <end position="849"/>
    </location>
</feature>
<dbReference type="GO" id="GO:0004386">
    <property type="term" value="F:helicase activity"/>
    <property type="evidence" value="ECO:0007669"/>
    <property type="project" value="UniProtKB-KW"/>
</dbReference>
<dbReference type="GO" id="GO:0008270">
    <property type="term" value="F:zinc ion binding"/>
    <property type="evidence" value="ECO:0007669"/>
    <property type="project" value="UniProtKB-KW"/>
</dbReference>
<dbReference type="GO" id="GO:0008094">
    <property type="term" value="F:ATP-dependent activity, acting on DNA"/>
    <property type="evidence" value="ECO:0007669"/>
    <property type="project" value="TreeGrafter"/>
</dbReference>
<dbReference type="PROSITE" id="PS51192">
    <property type="entry name" value="HELICASE_ATP_BIND_1"/>
    <property type="match status" value="1"/>
</dbReference>
<dbReference type="Gene3D" id="3.40.50.10810">
    <property type="entry name" value="Tandem AAA-ATPase domain"/>
    <property type="match status" value="1"/>
</dbReference>
<keyword evidence="3" id="KW-0479">Metal-binding</keyword>
<evidence type="ECO:0000259" key="13">
    <source>
        <dbReference type="PROSITE" id="PS50089"/>
    </source>
</evidence>
<dbReference type="PROSITE" id="PS00518">
    <property type="entry name" value="ZF_RING_1"/>
    <property type="match status" value="1"/>
</dbReference>
<dbReference type="GO" id="GO:0005634">
    <property type="term" value="C:nucleus"/>
    <property type="evidence" value="ECO:0007669"/>
    <property type="project" value="UniProtKB-SubCell"/>
</dbReference>
<dbReference type="InterPro" id="IPR013083">
    <property type="entry name" value="Znf_RING/FYVE/PHD"/>
</dbReference>
<keyword evidence="10" id="KW-0539">Nucleus</keyword>
<comment type="subcellular location">
    <subcellularLocation>
        <location evidence="1">Nucleus</location>
    </subcellularLocation>
</comment>
<evidence type="ECO:0000256" key="12">
    <source>
        <dbReference type="SAM" id="MobiDB-lite"/>
    </source>
</evidence>
<evidence type="ECO:0000256" key="11">
    <source>
        <dbReference type="PROSITE-ProRule" id="PRU00175"/>
    </source>
</evidence>
<evidence type="ECO:0000259" key="14">
    <source>
        <dbReference type="PROSITE" id="PS51192"/>
    </source>
</evidence>
<evidence type="ECO:0000256" key="1">
    <source>
        <dbReference type="ARBA" id="ARBA00004123"/>
    </source>
</evidence>
<feature type="region of interest" description="Disordered" evidence="12">
    <location>
        <begin position="52"/>
        <end position="72"/>
    </location>
</feature>
<reference evidence="16" key="1">
    <citation type="submission" date="2019-12" db="EMBL/GenBank/DDBJ databases">
        <authorList>
            <person name="Scholes J."/>
        </authorList>
    </citation>
    <scope>NUCLEOTIDE SEQUENCE</scope>
</reference>
<dbReference type="GO" id="GO:0016818">
    <property type="term" value="F:hydrolase activity, acting on acid anhydrides, in phosphorus-containing anhydrides"/>
    <property type="evidence" value="ECO:0007669"/>
    <property type="project" value="InterPro"/>
</dbReference>
<evidence type="ECO:0000256" key="3">
    <source>
        <dbReference type="ARBA" id="ARBA00022723"/>
    </source>
</evidence>
<dbReference type="PROSITE" id="PS51194">
    <property type="entry name" value="HELICASE_CTER"/>
    <property type="match status" value="1"/>
</dbReference>
<organism evidence="16 17">
    <name type="scientific">Striga hermonthica</name>
    <name type="common">Purple witchweed</name>
    <name type="synonym">Buchnera hermonthica</name>
    <dbReference type="NCBI Taxonomy" id="68872"/>
    <lineage>
        <taxon>Eukaryota</taxon>
        <taxon>Viridiplantae</taxon>
        <taxon>Streptophyta</taxon>
        <taxon>Embryophyta</taxon>
        <taxon>Tracheophyta</taxon>
        <taxon>Spermatophyta</taxon>
        <taxon>Magnoliopsida</taxon>
        <taxon>eudicotyledons</taxon>
        <taxon>Gunneridae</taxon>
        <taxon>Pentapetalae</taxon>
        <taxon>asterids</taxon>
        <taxon>lamiids</taxon>
        <taxon>Lamiales</taxon>
        <taxon>Orobanchaceae</taxon>
        <taxon>Buchnereae</taxon>
        <taxon>Striga</taxon>
    </lineage>
</organism>
<feature type="domain" description="Helicase ATP-binding" evidence="14">
    <location>
        <begin position="421"/>
        <end position="638"/>
    </location>
</feature>
<evidence type="ECO:0000256" key="7">
    <source>
        <dbReference type="ARBA" id="ARBA00022806"/>
    </source>
</evidence>
<dbReference type="Gene3D" id="3.40.50.300">
    <property type="entry name" value="P-loop containing nucleotide triphosphate hydrolases"/>
    <property type="match status" value="1"/>
</dbReference>
<dbReference type="SUPFAM" id="SSF52540">
    <property type="entry name" value="P-loop containing nucleoside triphosphate hydrolases"/>
    <property type="match status" value="2"/>
</dbReference>
<evidence type="ECO:0000256" key="4">
    <source>
        <dbReference type="ARBA" id="ARBA00022741"/>
    </source>
</evidence>
<feature type="region of interest" description="Disordered" evidence="12">
    <location>
        <begin position="313"/>
        <end position="335"/>
    </location>
</feature>
<feature type="compositionally biased region" description="Polar residues" evidence="12">
    <location>
        <begin position="60"/>
        <end position="71"/>
    </location>
</feature>
<accession>A0A9N7RCN9</accession>
<dbReference type="OrthoDB" id="448448at2759"/>
<keyword evidence="17" id="KW-1185">Reference proteome</keyword>
<dbReference type="Pfam" id="PF08797">
    <property type="entry name" value="HIRAN"/>
    <property type="match status" value="1"/>
</dbReference>
<dbReference type="GO" id="GO:0006281">
    <property type="term" value="P:DNA repair"/>
    <property type="evidence" value="ECO:0007669"/>
    <property type="project" value="TreeGrafter"/>
</dbReference>
<dbReference type="InterPro" id="IPR038718">
    <property type="entry name" value="SNF2-like_sf"/>
</dbReference>
<evidence type="ECO:0000256" key="8">
    <source>
        <dbReference type="ARBA" id="ARBA00022833"/>
    </source>
</evidence>
<dbReference type="EMBL" id="CACSLK010024540">
    <property type="protein sequence ID" value="CAA0823285.1"/>
    <property type="molecule type" value="Genomic_DNA"/>
</dbReference>
<keyword evidence="7" id="KW-0347">Helicase</keyword>
<dbReference type="SMART" id="SM00184">
    <property type="entry name" value="RING"/>
    <property type="match status" value="1"/>
</dbReference>
<sequence length="1044" mass="116060">MGTKATEEIISIVRSIVGDEFSDMDIIRALHMAKNDPTAAINIIFDTPRSFRKPELPKKSQPSNSNWSSEFPTVIASRENRDGDRGEDSDTCLKRSGSLNNSVWGMEVEVDGSDVNAVAEELGSEWWFVGNGEVSGMSTCKGRILRPGDEVNFTFPTEKKMAAPSPGKLKGGRARQVAGCSEIVRFSTSTCGEIGRIPNEWARCLLPLVRDKKVCLKGYCKSSPPVLGIMDTVVLSIRVYINSSMFQKSHVTSIKGSSNSSEESIVHPLPTLFKLLGLSPFKKAEFTPGDLCTKKRPLNAVDSSFLPPPFLHINKSKSTSPGDENNVENDESISDNDLDNIVGVTDNSVLEEMEPSSTLLCDLRPYQKQALNWMVHLERGHCIDEASTTLHPCWDAYRLADRRELVVYLNSFSGDATVEFPSTLQMARGGILADSMGLGKTIMTISLLLTRSERGGSTCIASTSQSSNDNSEASYSSDKSPIPLKKATKFTGFEKLRKQRAMLVSGGSLIICPMTLLGQWKTEIETHAQPGALSLHVHYGQSRTKDPKFLVQTDVVLTTYGVLASEFSAANAEDNGGLFSVRWFRVVLDEAHTIKSSKSQVSIAAAALAADCRWCLTGTPIQNNLEDVFSLLRFLKIEPWGNWAWWNKLVQKPFEEGDGRGLKLVQSILKPVMLRRTKSSTDKEGRPILVLPPADVQVVYCNLTEVENDFYGALFKKSKVKFDQFVEQGRVLHNYASILELLLRLRQCCDHPFLVLSRGDTQEYSDLNKLAKRFLKDGSENDGPNSEVPSRAYIQEVVDELRKGEQGECPICLEAFEDAVLTPCAHRLCRECLLSSWKGSSTGLCPVCRKTFSKQDLITAPTESRFQVDIENNWVESSKVSALMRELGHLQSTGSKSIVFSQWTAFLDLLQVPLSRSNIKFLRLDGTLNQQQRERVIKQFSEEDDIKVLLMSLKAGGVGINLTAASNAFVMDPWWNPAVEEQAVMRIHRIGQTKSVIIKRFIVKGTVEERMEAVQARKQRMITGALTDQEVRSARIEELKMLFT</sequence>
<feature type="compositionally biased region" description="Acidic residues" evidence="12">
    <location>
        <begin position="325"/>
        <end position="335"/>
    </location>
</feature>
<dbReference type="Pfam" id="PF24559">
    <property type="entry name" value="UBA_RAD5A"/>
    <property type="match status" value="1"/>
</dbReference>
<dbReference type="AlphaFoldDB" id="A0A9N7RCN9"/>
<dbReference type="InterPro" id="IPR049730">
    <property type="entry name" value="SNF2/RAD54-like_C"/>
</dbReference>
<gene>
    <name evidence="16" type="ORF">SHERM_20451</name>
</gene>
<dbReference type="InterPro" id="IPR001650">
    <property type="entry name" value="Helicase_C-like"/>
</dbReference>
<evidence type="ECO:0000256" key="6">
    <source>
        <dbReference type="ARBA" id="ARBA00022801"/>
    </source>
</evidence>
<dbReference type="Gene3D" id="3.30.40.10">
    <property type="entry name" value="Zinc/RING finger domain, C3HC4 (zinc finger)"/>
    <property type="match status" value="1"/>
</dbReference>
<dbReference type="SMART" id="SM00910">
    <property type="entry name" value="HIRAN"/>
    <property type="match status" value="1"/>
</dbReference>
<evidence type="ECO:0000256" key="2">
    <source>
        <dbReference type="ARBA" id="ARBA00008438"/>
    </source>
</evidence>
<dbReference type="Proteomes" id="UP001153555">
    <property type="component" value="Unassembled WGS sequence"/>
</dbReference>
<dbReference type="InterPro" id="IPR056450">
    <property type="entry name" value="UBA_RAD5A"/>
</dbReference>